<keyword evidence="3 8" id="KW-0813">Transport</keyword>
<feature type="transmembrane region" description="Helical" evidence="9">
    <location>
        <begin position="92"/>
        <end position="113"/>
    </location>
</feature>
<accession>A0A1G6NFZ7</accession>
<feature type="transmembrane region" description="Helical" evidence="9">
    <location>
        <begin position="166"/>
        <end position="187"/>
    </location>
</feature>
<evidence type="ECO:0000256" key="5">
    <source>
        <dbReference type="ARBA" id="ARBA00022692"/>
    </source>
</evidence>
<keyword evidence="7 9" id="KW-0472">Membrane</keyword>
<evidence type="ECO:0000313" key="10">
    <source>
        <dbReference type="EMBL" id="SDC66035.1"/>
    </source>
</evidence>
<feature type="transmembrane region" description="Helical" evidence="9">
    <location>
        <begin position="30"/>
        <end position="57"/>
    </location>
</feature>
<comment type="similarity">
    <text evidence="2 8">Belongs to the ABC-3 integral membrane protein family.</text>
</comment>
<dbReference type="AlphaFoldDB" id="A0A1G6NFZ7"/>
<dbReference type="EMBL" id="FMZV01000003">
    <property type="protein sequence ID" value="SDC66035.1"/>
    <property type="molecule type" value="Genomic_DNA"/>
</dbReference>
<feature type="transmembrane region" description="Helical" evidence="9">
    <location>
        <begin position="256"/>
        <end position="274"/>
    </location>
</feature>
<dbReference type="GO" id="GO:0010043">
    <property type="term" value="P:response to zinc ion"/>
    <property type="evidence" value="ECO:0007669"/>
    <property type="project" value="TreeGrafter"/>
</dbReference>
<evidence type="ECO:0000256" key="9">
    <source>
        <dbReference type="SAM" id="Phobius"/>
    </source>
</evidence>
<keyword evidence="5 8" id="KW-0812">Transmembrane</keyword>
<dbReference type="Pfam" id="PF00950">
    <property type="entry name" value="ABC-3"/>
    <property type="match status" value="1"/>
</dbReference>
<feature type="transmembrane region" description="Helical" evidence="9">
    <location>
        <begin position="125"/>
        <end position="146"/>
    </location>
</feature>
<evidence type="ECO:0000313" key="11">
    <source>
        <dbReference type="Proteomes" id="UP000199628"/>
    </source>
</evidence>
<feature type="transmembrane region" description="Helical" evidence="9">
    <location>
        <begin position="69"/>
        <end position="86"/>
    </location>
</feature>
<evidence type="ECO:0000256" key="8">
    <source>
        <dbReference type="RuleBase" id="RU003943"/>
    </source>
</evidence>
<evidence type="ECO:0000256" key="3">
    <source>
        <dbReference type="ARBA" id="ARBA00022448"/>
    </source>
</evidence>
<sequence length="421" mass="44781">MAGGWPRRRWTSWRACWAEAMLRDALLLQLGYNATLVAIGATLLGISAGVTGTFLFLRKRALVSDAISHATLPGVCIAFMVMVSLGGDGRNLAGLLAGSALSAWVGLLCLNWLTRNTRLAEDAAIGSVLSVFFGFGIVLLTVIQTMGAGRQAGLEGFLLGSTAGMLWADALVIALGGACTLALILLIRRPMTMVAFDPEYAAARGLPVYRIDLAMMGLVMAVTVVGLKIVGLILIVALLIIPPVTARFWSERSDRVVMLSGLVGGLAGYLGAAISASAPNLPTGPIIVLVAFGFFAVSLLVAPGRGVLAAVLRHLRFQRRVHLRQGLLALAQGQPIYERLTVRLLHRAGLVRADGVATESGRARAAKALRDEKRWEIVRADQAHEAAAALYDGLRDIETVLTRDQIDEIDRRIGGPQEVPA</sequence>
<organism evidence="10 11">
    <name type="scientific">Ruegeria marina</name>
    <dbReference type="NCBI Taxonomy" id="639004"/>
    <lineage>
        <taxon>Bacteria</taxon>
        <taxon>Pseudomonadati</taxon>
        <taxon>Pseudomonadota</taxon>
        <taxon>Alphaproteobacteria</taxon>
        <taxon>Rhodobacterales</taxon>
        <taxon>Roseobacteraceae</taxon>
        <taxon>Ruegeria</taxon>
    </lineage>
</organism>
<dbReference type="CDD" id="cd06550">
    <property type="entry name" value="TM_ABC_iron-siderophores_like"/>
    <property type="match status" value="1"/>
</dbReference>
<comment type="subcellular location">
    <subcellularLocation>
        <location evidence="1 8">Cell membrane</location>
        <topology evidence="1 8">Multi-pass membrane protein</topology>
    </subcellularLocation>
</comment>
<dbReference type="Gene3D" id="1.10.3470.10">
    <property type="entry name" value="ABC transporter involved in vitamin B12 uptake, BtuC"/>
    <property type="match status" value="1"/>
</dbReference>
<dbReference type="PANTHER" id="PTHR30477">
    <property type="entry name" value="ABC-TRANSPORTER METAL-BINDING PROTEIN"/>
    <property type="match status" value="1"/>
</dbReference>
<evidence type="ECO:0000256" key="4">
    <source>
        <dbReference type="ARBA" id="ARBA00022475"/>
    </source>
</evidence>
<keyword evidence="11" id="KW-1185">Reference proteome</keyword>
<evidence type="ECO:0000256" key="6">
    <source>
        <dbReference type="ARBA" id="ARBA00022989"/>
    </source>
</evidence>
<name>A0A1G6NFZ7_9RHOB</name>
<feature type="transmembrane region" description="Helical" evidence="9">
    <location>
        <begin position="286"/>
        <end position="312"/>
    </location>
</feature>
<dbReference type="InterPro" id="IPR001626">
    <property type="entry name" value="ABC_TroCD"/>
</dbReference>
<protein>
    <submittedName>
        <fullName evidence="10">Manganese/zinc/iron transport system permease protein</fullName>
    </submittedName>
</protein>
<evidence type="ECO:0000256" key="7">
    <source>
        <dbReference type="ARBA" id="ARBA00023136"/>
    </source>
</evidence>
<dbReference type="PANTHER" id="PTHR30477:SF3">
    <property type="entry name" value="METAL TRANSPORT SYSTEM MEMBRANE PROTEIN CT_069-RELATED"/>
    <property type="match status" value="1"/>
</dbReference>
<dbReference type="FunFam" id="1.10.3470.10:FF:000003">
    <property type="entry name" value="Iron ABC transporter permease SitD"/>
    <property type="match status" value="1"/>
</dbReference>
<reference evidence="11" key="1">
    <citation type="submission" date="2016-10" db="EMBL/GenBank/DDBJ databases">
        <authorList>
            <person name="Varghese N."/>
            <person name="Submissions S."/>
        </authorList>
    </citation>
    <scope>NUCLEOTIDE SEQUENCE [LARGE SCALE GENOMIC DNA]</scope>
    <source>
        <strain evidence="11">CGMCC 1.9108</strain>
    </source>
</reference>
<dbReference type="SUPFAM" id="SSF81345">
    <property type="entry name" value="ABC transporter involved in vitamin B12 uptake, BtuC"/>
    <property type="match status" value="1"/>
</dbReference>
<gene>
    <name evidence="10" type="ORF">SAMN04488239_103103</name>
</gene>
<dbReference type="GO" id="GO:0071281">
    <property type="term" value="P:cellular response to iron ion"/>
    <property type="evidence" value="ECO:0007669"/>
    <property type="project" value="UniProtKB-ARBA"/>
</dbReference>
<dbReference type="GO" id="GO:0055085">
    <property type="term" value="P:transmembrane transport"/>
    <property type="evidence" value="ECO:0007669"/>
    <property type="project" value="InterPro"/>
</dbReference>
<keyword evidence="6 9" id="KW-1133">Transmembrane helix</keyword>
<dbReference type="GO" id="GO:0043190">
    <property type="term" value="C:ATP-binding cassette (ABC) transporter complex"/>
    <property type="evidence" value="ECO:0007669"/>
    <property type="project" value="InterPro"/>
</dbReference>
<dbReference type="STRING" id="639004.SAMN04488239_103103"/>
<dbReference type="InterPro" id="IPR037294">
    <property type="entry name" value="ABC_BtuC-like"/>
</dbReference>
<proteinExistence type="inferred from homology"/>
<keyword evidence="4" id="KW-1003">Cell membrane</keyword>
<evidence type="ECO:0000256" key="1">
    <source>
        <dbReference type="ARBA" id="ARBA00004651"/>
    </source>
</evidence>
<evidence type="ECO:0000256" key="2">
    <source>
        <dbReference type="ARBA" id="ARBA00008034"/>
    </source>
</evidence>
<dbReference type="Proteomes" id="UP000199628">
    <property type="component" value="Unassembled WGS sequence"/>
</dbReference>